<dbReference type="InterPro" id="IPR011697">
    <property type="entry name" value="Peptidase_C26"/>
</dbReference>
<dbReference type="PROSITE" id="PS51273">
    <property type="entry name" value="GATASE_TYPE_1"/>
    <property type="match status" value="1"/>
</dbReference>
<dbReference type="SUPFAM" id="SSF52317">
    <property type="entry name" value="Class I glutamine amidotransferase-like"/>
    <property type="match status" value="1"/>
</dbReference>
<dbReference type="Gene3D" id="3.40.50.880">
    <property type="match status" value="1"/>
</dbReference>
<dbReference type="PANTHER" id="PTHR43235:SF1">
    <property type="entry name" value="GLUTAMINE AMIDOTRANSFERASE PB2B2.05-RELATED"/>
    <property type="match status" value="1"/>
</dbReference>
<evidence type="ECO:0000313" key="1">
    <source>
        <dbReference type="EMBL" id="TFB54773.1"/>
    </source>
</evidence>
<dbReference type="Proteomes" id="UP000297866">
    <property type="component" value="Unassembled WGS sequence"/>
</dbReference>
<dbReference type="GO" id="GO:0006598">
    <property type="term" value="P:polyamine catabolic process"/>
    <property type="evidence" value="ECO:0007669"/>
    <property type="project" value="TreeGrafter"/>
</dbReference>
<dbReference type="GO" id="GO:0005829">
    <property type="term" value="C:cytosol"/>
    <property type="evidence" value="ECO:0007669"/>
    <property type="project" value="TreeGrafter"/>
</dbReference>
<evidence type="ECO:0000313" key="2">
    <source>
        <dbReference type="Proteomes" id="UP000297866"/>
    </source>
</evidence>
<dbReference type="InterPro" id="IPR029062">
    <property type="entry name" value="Class_I_gatase-like"/>
</dbReference>
<accession>A0A4R8UGP0</accession>
<dbReference type="OrthoDB" id="9813383at2"/>
<sequence>MPQTPPVSTAALPPGRRRILASYSQDAEQASAWLRETLHTFARSAADALEQAGAEVVFVDAGRSADDPVALVASFDGVLVLGGGDLDPAAFGQPPLAGKLYGVDPRADAFELALANAAIDGGVPFLGLCRGMQVLNVARGGDLVQDLGPGTIHNVESSTSTMTGHDVRVLPGTLLAAVYDRERLDIRSGHHQAVGGLGAGLRISADAADGTTEAIEGYADAGGWTLGVQWHPEDPDADPAQLATLMAAFAAACA</sequence>
<dbReference type="AlphaFoldDB" id="A0A4R8UGP0"/>
<dbReference type="GO" id="GO:0033969">
    <property type="term" value="F:gamma-glutamyl-gamma-aminobutyrate hydrolase activity"/>
    <property type="evidence" value="ECO:0007669"/>
    <property type="project" value="TreeGrafter"/>
</dbReference>
<organism evidence="1 2">
    <name type="scientific">Cryobacterium tagatosivorans</name>
    <dbReference type="NCBI Taxonomy" id="1259199"/>
    <lineage>
        <taxon>Bacteria</taxon>
        <taxon>Bacillati</taxon>
        <taxon>Actinomycetota</taxon>
        <taxon>Actinomycetes</taxon>
        <taxon>Micrococcales</taxon>
        <taxon>Microbacteriaceae</taxon>
        <taxon>Cryobacterium</taxon>
    </lineage>
</organism>
<keyword evidence="2" id="KW-1185">Reference proteome</keyword>
<dbReference type="RefSeq" id="WP_134488135.1">
    <property type="nucleotide sequence ID" value="NZ_SOEZ01000016.1"/>
</dbReference>
<comment type="caution">
    <text evidence="1">The sequence shown here is derived from an EMBL/GenBank/DDBJ whole genome shotgun (WGS) entry which is preliminary data.</text>
</comment>
<gene>
    <name evidence="1" type="ORF">E3O23_03255</name>
</gene>
<dbReference type="Pfam" id="PF07722">
    <property type="entry name" value="Peptidase_C26"/>
    <property type="match status" value="1"/>
</dbReference>
<dbReference type="EMBL" id="SOEZ01000016">
    <property type="protein sequence ID" value="TFB54773.1"/>
    <property type="molecule type" value="Genomic_DNA"/>
</dbReference>
<dbReference type="PANTHER" id="PTHR43235">
    <property type="entry name" value="GLUTAMINE AMIDOTRANSFERASE PB2B2.05-RELATED"/>
    <property type="match status" value="1"/>
</dbReference>
<name>A0A4R8UGP0_9MICO</name>
<reference evidence="1 2" key="1">
    <citation type="submission" date="2019-03" db="EMBL/GenBank/DDBJ databases">
        <title>Genomics of glacier-inhabiting Cryobacterium strains.</title>
        <authorList>
            <person name="Liu Q."/>
            <person name="Xin Y.-H."/>
        </authorList>
    </citation>
    <scope>NUCLEOTIDE SEQUENCE [LARGE SCALE GENOMIC DNA]</scope>
    <source>
        <strain evidence="1 2">Sr47</strain>
    </source>
</reference>
<protein>
    <submittedName>
        <fullName evidence="1">Gamma-glutamyl-gamma-aminobutyrate hydrolase family protein</fullName>
    </submittedName>
</protein>
<proteinExistence type="predicted"/>
<dbReference type="InterPro" id="IPR044668">
    <property type="entry name" value="PuuD-like"/>
</dbReference>
<keyword evidence="1" id="KW-0378">Hydrolase</keyword>